<feature type="domain" description="RNA polymerase sigma-70 region 2" evidence="6">
    <location>
        <begin position="15"/>
        <end position="79"/>
    </location>
</feature>
<comment type="similarity">
    <text evidence="1">Belongs to the sigma-70 factor family. ECF subfamily.</text>
</comment>
<dbReference type="NCBIfam" id="TIGR02983">
    <property type="entry name" value="SigE-fam_strep"/>
    <property type="match status" value="1"/>
</dbReference>
<evidence type="ECO:0000256" key="1">
    <source>
        <dbReference type="ARBA" id="ARBA00010641"/>
    </source>
</evidence>
<dbReference type="EMBL" id="BAABHK010000008">
    <property type="protein sequence ID" value="GAA4630520.1"/>
    <property type="molecule type" value="Genomic_DNA"/>
</dbReference>
<dbReference type="NCBIfam" id="TIGR02937">
    <property type="entry name" value="sigma70-ECF"/>
    <property type="match status" value="1"/>
</dbReference>
<dbReference type="PANTHER" id="PTHR43133">
    <property type="entry name" value="RNA POLYMERASE ECF-TYPE SIGMA FACTO"/>
    <property type="match status" value="1"/>
</dbReference>
<proteinExistence type="inferred from homology"/>
<dbReference type="InterPro" id="IPR014284">
    <property type="entry name" value="RNA_pol_sigma-70_dom"/>
</dbReference>
<dbReference type="Gene3D" id="1.10.1740.10">
    <property type="match status" value="1"/>
</dbReference>
<name>A0ABP8UG41_9ACTN</name>
<organism evidence="8 9">
    <name type="scientific">Actinoallomurus vinaceus</name>
    <dbReference type="NCBI Taxonomy" id="1080074"/>
    <lineage>
        <taxon>Bacteria</taxon>
        <taxon>Bacillati</taxon>
        <taxon>Actinomycetota</taxon>
        <taxon>Actinomycetes</taxon>
        <taxon>Streptosporangiales</taxon>
        <taxon>Thermomonosporaceae</taxon>
        <taxon>Actinoallomurus</taxon>
    </lineage>
</organism>
<evidence type="ECO:0000259" key="6">
    <source>
        <dbReference type="Pfam" id="PF04542"/>
    </source>
</evidence>
<evidence type="ECO:0000313" key="8">
    <source>
        <dbReference type="EMBL" id="GAA4630520.1"/>
    </source>
</evidence>
<evidence type="ECO:0000256" key="4">
    <source>
        <dbReference type="ARBA" id="ARBA00023125"/>
    </source>
</evidence>
<dbReference type="SUPFAM" id="SSF88659">
    <property type="entry name" value="Sigma3 and sigma4 domains of RNA polymerase sigma factors"/>
    <property type="match status" value="1"/>
</dbReference>
<dbReference type="CDD" id="cd06171">
    <property type="entry name" value="Sigma70_r4"/>
    <property type="match status" value="1"/>
</dbReference>
<keyword evidence="3" id="KW-0731">Sigma factor</keyword>
<dbReference type="InterPro" id="IPR013324">
    <property type="entry name" value="RNA_pol_sigma_r3/r4-like"/>
</dbReference>
<dbReference type="InterPro" id="IPR014325">
    <property type="entry name" value="RNA_pol_sigma-E_actinobac"/>
</dbReference>
<dbReference type="InterPro" id="IPR013325">
    <property type="entry name" value="RNA_pol_sigma_r2"/>
</dbReference>
<dbReference type="Gene3D" id="1.10.10.10">
    <property type="entry name" value="Winged helix-like DNA-binding domain superfamily/Winged helix DNA-binding domain"/>
    <property type="match status" value="1"/>
</dbReference>
<evidence type="ECO:0000256" key="2">
    <source>
        <dbReference type="ARBA" id="ARBA00023015"/>
    </source>
</evidence>
<gene>
    <name evidence="8" type="ORF">GCM10023196_056190</name>
</gene>
<dbReference type="Pfam" id="PF04542">
    <property type="entry name" value="Sigma70_r2"/>
    <property type="match status" value="1"/>
</dbReference>
<dbReference type="InterPro" id="IPR036388">
    <property type="entry name" value="WH-like_DNA-bd_sf"/>
</dbReference>
<evidence type="ECO:0000313" key="9">
    <source>
        <dbReference type="Proteomes" id="UP001501442"/>
    </source>
</evidence>
<dbReference type="SUPFAM" id="SSF88946">
    <property type="entry name" value="Sigma2 domain of RNA polymerase sigma factors"/>
    <property type="match status" value="1"/>
</dbReference>
<reference evidence="9" key="1">
    <citation type="journal article" date="2019" name="Int. J. Syst. Evol. Microbiol.">
        <title>The Global Catalogue of Microorganisms (GCM) 10K type strain sequencing project: providing services to taxonomists for standard genome sequencing and annotation.</title>
        <authorList>
            <consortium name="The Broad Institute Genomics Platform"/>
            <consortium name="The Broad Institute Genome Sequencing Center for Infectious Disease"/>
            <person name="Wu L."/>
            <person name="Ma J."/>
        </authorList>
    </citation>
    <scope>NUCLEOTIDE SEQUENCE [LARGE SCALE GENOMIC DNA]</scope>
    <source>
        <strain evidence="9">JCM 17939</strain>
    </source>
</reference>
<dbReference type="Pfam" id="PF08281">
    <property type="entry name" value="Sigma70_r4_2"/>
    <property type="match status" value="1"/>
</dbReference>
<keyword evidence="2" id="KW-0805">Transcription regulation</keyword>
<dbReference type="InterPro" id="IPR013249">
    <property type="entry name" value="RNA_pol_sigma70_r4_t2"/>
</dbReference>
<comment type="caution">
    <text evidence="8">The sequence shown here is derived from an EMBL/GenBank/DDBJ whole genome shotgun (WGS) entry which is preliminary data.</text>
</comment>
<keyword evidence="9" id="KW-1185">Reference proteome</keyword>
<feature type="domain" description="RNA polymerase sigma factor 70 region 4 type 2" evidence="7">
    <location>
        <begin position="104"/>
        <end position="156"/>
    </location>
</feature>
<dbReference type="PANTHER" id="PTHR43133:SF50">
    <property type="entry name" value="ECF RNA POLYMERASE SIGMA FACTOR SIGM"/>
    <property type="match status" value="1"/>
</dbReference>
<dbReference type="InterPro" id="IPR007627">
    <property type="entry name" value="RNA_pol_sigma70_r2"/>
</dbReference>
<sequence length="173" mass="19553">MGLPMRDRPEFTAYVEARSPRLVRTAYLLCHDWALAEDLVQTALAKVWRAWRRIGADPDPYVYKVLVNTHASWWRRRWRAEVPTETMPETPDPADAMSVRDDRAAIHAALRRLPDRQRAVLVLRYFEDLTEADVARIMGCSVGTVKSQASKALAKLRIDPEFTAPAAVPGGVS</sequence>
<evidence type="ECO:0000256" key="5">
    <source>
        <dbReference type="ARBA" id="ARBA00023163"/>
    </source>
</evidence>
<dbReference type="Proteomes" id="UP001501442">
    <property type="component" value="Unassembled WGS sequence"/>
</dbReference>
<dbReference type="InterPro" id="IPR039425">
    <property type="entry name" value="RNA_pol_sigma-70-like"/>
</dbReference>
<accession>A0ABP8UG41</accession>
<keyword evidence="5" id="KW-0804">Transcription</keyword>
<evidence type="ECO:0000259" key="7">
    <source>
        <dbReference type="Pfam" id="PF08281"/>
    </source>
</evidence>
<protein>
    <submittedName>
        <fullName evidence="8">SigE family RNA polymerase sigma factor</fullName>
    </submittedName>
</protein>
<evidence type="ECO:0000256" key="3">
    <source>
        <dbReference type="ARBA" id="ARBA00023082"/>
    </source>
</evidence>
<keyword evidence="4" id="KW-0238">DNA-binding</keyword>